<dbReference type="InterPro" id="IPR004405">
    <property type="entry name" value="TF_pelota"/>
</dbReference>
<evidence type="ECO:0000259" key="10">
    <source>
        <dbReference type="SMART" id="SM01194"/>
    </source>
</evidence>
<dbReference type="GO" id="GO:0071025">
    <property type="term" value="P:RNA surveillance"/>
    <property type="evidence" value="ECO:0007669"/>
    <property type="project" value="InterPro"/>
</dbReference>
<evidence type="ECO:0000256" key="4">
    <source>
        <dbReference type="ARBA" id="ARBA00022490"/>
    </source>
</evidence>
<name>A0A650CJ68_SULOH</name>
<dbReference type="Gene3D" id="3.30.1330.30">
    <property type="match status" value="1"/>
</dbReference>
<evidence type="ECO:0000313" key="14">
    <source>
        <dbReference type="Proteomes" id="UP000582213"/>
    </source>
</evidence>
<dbReference type="Gene3D" id="3.30.420.60">
    <property type="entry name" value="eRF1 domain 2"/>
    <property type="match status" value="1"/>
</dbReference>
<keyword evidence="4 9" id="KW-0963">Cytoplasm</keyword>
<dbReference type="HAMAP" id="MF_01853">
    <property type="entry name" value="PelO"/>
    <property type="match status" value="1"/>
</dbReference>
<protein>
    <recommendedName>
        <fullName evidence="9">Protein pelota homolog</fullName>
        <ecNumber evidence="9">3.1.-.-</ecNumber>
    </recommendedName>
</protein>
<dbReference type="GO" id="GO:0016787">
    <property type="term" value="F:hydrolase activity"/>
    <property type="evidence" value="ECO:0007669"/>
    <property type="project" value="UniProtKB-KW"/>
</dbReference>
<comment type="subunit">
    <text evidence="9">Monomer.</text>
</comment>
<dbReference type="EC" id="3.1.-.-" evidence="9"/>
<evidence type="ECO:0000256" key="5">
    <source>
        <dbReference type="ARBA" id="ARBA00022722"/>
    </source>
</evidence>
<dbReference type="GO" id="GO:0046872">
    <property type="term" value="F:metal ion binding"/>
    <property type="evidence" value="ECO:0007669"/>
    <property type="project" value="UniProtKB-UniRule"/>
</dbReference>
<dbReference type="GO" id="GO:0070651">
    <property type="term" value="P:nonfunctional rRNA decay"/>
    <property type="evidence" value="ECO:0007669"/>
    <property type="project" value="TreeGrafter"/>
</dbReference>
<dbReference type="GO" id="GO:0070481">
    <property type="term" value="P:nuclear-transcribed mRNA catabolic process, non-stop decay"/>
    <property type="evidence" value="ECO:0007669"/>
    <property type="project" value="InterPro"/>
</dbReference>
<dbReference type="Gene3D" id="2.30.30.870">
    <property type="entry name" value="Pelota, domain A"/>
    <property type="match status" value="1"/>
</dbReference>
<dbReference type="Pfam" id="PF03465">
    <property type="entry name" value="eRF1_3"/>
    <property type="match status" value="1"/>
</dbReference>
<dbReference type="KEGG" id="soh:D1869_11395"/>
<dbReference type="PANTHER" id="PTHR10853:SF0">
    <property type="entry name" value="PROTEIN PELOTA HOMOLOG"/>
    <property type="match status" value="1"/>
</dbReference>
<keyword evidence="5 9" id="KW-0540">Nuclease</keyword>
<dbReference type="InterPro" id="IPR042226">
    <property type="entry name" value="eFR1_2_sf"/>
</dbReference>
<comment type="domain">
    <text evidence="9">The N-terminal domain has the RNA-binding Sm fold. It harbors the endoribonuclease activity.</text>
</comment>
<comment type="similarity">
    <text evidence="3 9">Belongs to the eukaryotic release factor 1 family. Pelota subfamily.</text>
</comment>
<sequence>MKILEFDDKKGIMKLHIENEDDLWILHIILKKGDRVVAKTTRDVSMGRESRRIPMIIKLQVEYTEFQSFTSRLRIHGIILDAPERFGIKGSHHTINLDIGDEIVIEKDHWNKFEIEKIKRQEEKHLKMLIVLVDFDEYLIALPMKQGIRILAEKSLRTPNKEEENIIEENAKEVANEVLSYAKSLGIEVVLLAGPGPFKEIVSNFLKNIKLYVDSVSSATRSGLNEILKRDIIDQISRDYEISEETKIMEKIMENLAKNTGLVAYGKEEVKKSAEYGAVDKLLVIEDLLSSDEEERMEIEKIMEEVENKNGRVLIVPKDSPIYYEVRNLTGLVALLRFRIN</sequence>
<dbReference type="SMART" id="SM01194">
    <property type="entry name" value="eRF1_1"/>
    <property type="match status" value="1"/>
</dbReference>
<accession>A0A650CJ68</accession>
<dbReference type="SUPFAM" id="SSF53137">
    <property type="entry name" value="Translational machinery components"/>
    <property type="match status" value="1"/>
</dbReference>
<evidence type="ECO:0000256" key="6">
    <source>
        <dbReference type="ARBA" id="ARBA00022723"/>
    </source>
</evidence>
<reference evidence="11 14" key="2">
    <citation type="submission" date="2020-08" db="EMBL/GenBank/DDBJ databases">
        <title>Genomic Encyclopedia of Type Strains, Phase IV (KMG-IV): sequencing the most valuable type-strain genomes for metagenomic binning, comparative biology and taxonomic classification.</title>
        <authorList>
            <person name="Goeker M."/>
        </authorList>
    </citation>
    <scope>NUCLEOTIDE SEQUENCE [LARGE SCALE GENOMIC DNA]</scope>
    <source>
        <strain evidence="11 14">DSM 12421</strain>
    </source>
</reference>
<evidence type="ECO:0000313" key="11">
    <source>
        <dbReference type="EMBL" id="MBB5253394.1"/>
    </source>
</evidence>
<reference evidence="12 13" key="1">
    <citation type="submission" date="2019-10" db="EMBL/GenBank/DDBJ databases">
        <title>Genome Sequences from Six Type Strain Members of the Archaeal Family Sulfolobaceae: Acidianus ambivalens, Acidianus infernus, Metallosphaera prunae, Stygiolobus azoricus, Sulfolobus metallicus, and Sulfurisphaera ohwakuensis.</title>
        <authorList>
            <person name="Counts J.A."/>
            <person name="Kelly R.M."/>
        </authorList>
    </citation>
    <scope>NUCLEOTIDE SEQUENCE [LARGE SCALE GENOMIC DNA]</scope>
    <source>
        <strain evidence="12 13">TA-1</strain>
    </source>
</reference>
<dbReference type="InterPro" id="IPR023521">
    <property type="entry name" value="Pelota_arc"/>
</dbReference>
<dbReference type="GO" id="GO:0032790">
    <property type="term" value="P:ribosome disassembly"/>
    <property type="evidence" value="ECO:0007669"/>
    <property type="project" value="TreeGrafter"/>
</dbReference>
<evidence type="ECO:0000256" key="7">
    <source>
        <dbReference type="ARBA" id="ARBA00022759"/>
    </source>
</evidence>
<dbReference type="InterPro" id="IPR038069">
    <property type="entry name" value="Pelota/DOM34_N"/>
</dbReference>
<dbReference type="GO" id="GO:0004519">
    <property type="term" value="F:endonuclease activity"/>
    <property type="evidence" value="ECO:0007669"/>
    <property type="project" value="UniProtKB-UniRule"/>
</dbReference>
<keyword evidence="7 9" id="KW-0255">Endonuclease</keyword>
<dbReference type="AlphaFoldDB" id="A0A650CJ68"/>
<keyword evidence="6 9" id="KW-0479">Metal-binding</keyword>
<gene>
    <name evidence="9" type="primary">pelA</name>
    <name evidence="12" type="ORF">D1869_11395</name>
    <name evidence="11" type="ORF">HNQ62_001155</name>
</gene>
<dbReference type="NCBIfam" id="TIGR00111">
    <property type="entry name" value="pelota"/>
    <property type="match status" value="1"/>
</dbReference>
<dbReference type="GeneID" id="42801856"/>
<keyword evidence="13" id="KW-1185">Reference proteome</keyword>
<dbReference type="RefSeq" id="WP_156015184.1">
    <property type="nucleotide sequence ID" value="NZ_CP045484.1"/>
</dbReference>
<evidence type="ECO:0000256" key="8">
    <source>
        <dbReference type="ARBA" id="ARBA00022801"/>
    </source>
</evidence>
<dbReference type="InterPro" id="IPR005140">
    <property type="entry name" value="eRF1_Pelota-like_N"/>
</dbReference>
<keyword evidence="8 9" id="KW-0378">Hydrolase</keyword>
<dbReference type="SUPFAM" id="SSF55315">
    <property type="entry name" value="L30e-like"/>
    <property type="match status" value="1"/>
</dbReference>
<proteinExistence type="inferred from homology"/>
<dbReference type="Pfam" id="PF26356">
    <property type="entry name" value="Pelota_N"/>
    <property type="match status" value="1"/>
</dbReference>
<dbReference type="InterPro" id="IPR058547">
    <property type="entry name" value="Pelota_N"/>
</dbReference>
<evidence type="ECO:0000256" key="1">
    <source>
        <dbReference type="ARBA" id="ARBA00001968"/>
    </source>
</evidence>
<dbReference type="InterPro" id="IPR005142">
    <property type="entry name" value="eRF1_3"/>
</dbReference>
<dbReference type="SUPFAM" id="SSF159065">
    <property type="entry name" value="Dom34/Pelota N-terminal domain-like"/>
    <property type="match status" value="1"/>
</dbReference>
<comment type="function">
    <text evidence="9">May function in recognizing stalled ribosomes, interact with stem-loop structures in stalled mRNA molecules, and effect endonucleolytic cleavage of the mRNA. May play a role in the release non-functional ribosomes and degradation of damaged mRNAs. Has endoribonuclease activity.</text>
</comment>
<evidence type="ECO:0000256" key="3">
    <source>
        <dbReference type="ARBA" id="ARBA00009504"/>
    </source>
</evidence>
<dbReference type="InterPro" id="IPR029064">
    <property type="entry name" value="Ribosomal_eL30-like_sf"/>
</dbReference>
<evidence type="ECO:0000313" key="13">
    <source>
        <dbReference type="Proteomes" id="UP000427373"/>
    </source>
</evidence>
<evidence type="ECO:0000313" key="12">
    <source>
        <dbReference type="EMBL" id="QGR17715.1"/>
    </source>
</evidence>
<dbReference type="OrthoDB" id="31300at2157"/>
<dbReference type="GO" id="GO:0070966">
    <property type="term" value="P:nuclear-transcribed mRNA catabolic process, no-go decay"/>
    <property type="evidence" value="ECO:0007669"/>
    <property type="project" value="InterPro"/>
</dbReference>
<feature type="domain" description="eRF1/Pelota-like N-terminal" evidence="10">
    <location>
        <begin position="1"/>
        <end position="123"/>
    </location>
</feature>
<dbReference type="GO" id="GO:0005737">
    <property type="term" value="C:cytoplasm"/>
    <property type="evidence" value="ECO:0007669"/>
    <property type="project" value="UniProtKB-SubCell"/>
</dbReference>
<dbReference type="EMBL" id="CP045484">
    <property type="protein sequence ID" value="QGR17715.1"/>
    <property type="molecule type" value="Genomic_DNA"/>
</dbReference>
<comment type="cofactor">
    <cofactor evidence="1 9">
        <name>a divalent metal cation</name>
        <dbReference type="ChEBI" id="CHEBI:60240"/>
    </cofactor>
</comment>
<dbReference type="Proteomes" id="UP000582213">
    <property type="component" value="Unassembled WGS sequence"/>
</dbReference>
<dbReference type="Proteomes" id="UP000427373">
    <property type="component" value="Chromosome"/>
</dbReference>
<comment type="subcellular location">
    <subcellularLocation>
        <location evidence="2 9">Cytoplasm</location>
    </subcellularLocation>
</comment>
<evidence type="ECO:0000256" key="9">
    <source>
        <dbReference type="HAMAP-Rule" id="MF_01853"/>
    </source>
</evidence>
<dbReference type="EMBL" id="JACHFY010000004">
    <property type="protein sequence ID" value="MBB5253394.1"/>
    <property type="molecule type" value="Genomic_DNA"/>
</dbReference>
<dbReference type="PANTHER" id="PTHR10853">
    <property type="entry name" value="PELOTA"/>
    <property type="match status" value="1"/>
</dbReference>
<dbReference type="FunFam" id="2.30.30.870:FF:000002">
    <property type="entry name" value="Protein pelota homolog"/>
    <property type="match status" value="1"/>
</dbReference>
<evidence type="ECO:0000256" key="2">
    <source>
        <dbReference type="ARBA" id="ARBA00004496"/>
    </source>
</evidence>
<organism evidence="12 13">
    <name type="scientific">Sulfurisphaera ohwakuensis</name>
    <dbReference type="NCBI Taxonomy" id="69656"/>
    <lineage>
        <taxon>Archaea</taxon>
        <taxon>Thermoproteota</taxon>
        <taxon>Thermoprotei</taxon>
        <taxon>Sulfolobales</taxon>
        <taxon>Sulfolobaceae</taxon>
        <taxon>Sulfurisphaera</taxon>
    </lineage>
</organism>